<sequence>MVKHIVCWKLNDAGKAHQEALFSDLSARFHALPGVVDGLTAIEVGQNYNGGEFDLVLLCEFTTREAEKAYQTHPAHVAVKEIVQQNVCGRVAVDYEL</sequence>
<protein>
    <submittedName>
        <fullName evidence="2">Dabb family protein</fullName>
    </submittedName>
</protein>
<accession>A0A9D1DFK1</accession>
<proteinExistence type="predicted"/>
<dbReference type="SUPFAM" id="SSF54909">
    <property type="entry name" value="Dimeric alpha+beta barrel"/>
    <property type="match status" value="1"/>
</dbReference>
<reference evidence="2" key="2">
    <citation type="journal article" date="2021" name="PeerJ">
        <title>Extensive microbial diversity within the chicken gut microbiome revealed by metagenomics and culture.</title>
        <authorList>
            <person name="Gilroy R."/>
            <person name="Ravi A."/>
            <person name="Getino M."/>
            <person name="Pursley I."/>
            <person name="Horton D.L."/>
            <person name="Alikhan N.F."/>
            <person name="Baker D."/>
            <person name="Gharbi K."/>
            <person name="Hall N."/>
            <person name="Watson M."/>
            <person name="Adriaenssens E.M."/>
            <person name="Foster-Nyarko E."/>
            <person name="Jarju S."/>
            <person name="Secka A."/>
            <person name="Antonio M."/>
            <person name="Oren A."/>
            <person name="Chaudhuri R.R."/>
            <person name="La Ragione R."/>
            <person name="Hildebrand F."/>
            <person name="Pallen M.J."/>
        </authorList>
    </citation>
    <scope>NUCLEOTIDE SEQUENCE</scope>
    <source>
        <strain evidence="2">ChiSxjej1B13-7958</strain>
    </source>
</reference>
<feature type="domain" description="Stress-response A/B barrel" evidence="1">
    <location>
        <begin position="2"/>
        <end position="95"/>
    </location>
</feature>
<name>A0A9D1DFK1_9FIRM</name>
<gene>
    <name evidence="2" type="ORF">IAB89_09390</name>
</gene>
<comment type="caution">
    <text evidence="2">The sequence shown here is derived from an EMBL/GenBank/DDBJ whole genome shotgun (WGS) entry which is preliminary data.</text>
</comment>
<reference evidence="2" key="1">
    <citation type="submission" date="2020-10" db="EMBL/GenBank/DDBJ databases">
        <authorList>
            <person name="Gilroy R."/>
        </authorList>
    </citation>
    <scope>NUCLEOTIDE SEQUENCE</scope>
    <source>
        <strain evidence="2">ChiSxjej1B13-7958</strain>
    </source>
</reference>
<dbReference type="Proteomes" id="UP000824242">
    <property type="component" value="Unassembled WGS sequence"/>
</dbReference>
<dbReference type="EMBL" id="DVGZ01000103">
    <property type="protein sequence ID" value="HIR47848.1"/>
    <property type="molecule type" value="Genomic_DNA"/>
</dbReference>
<evidence type="ECO:0000313" key="2">
    <source>
        <dbReference type="EMBL" id="HIR47848.1"/>
    </source>
</evidence>
<dbReference type="PROSITE" id="PS51502">
    <property type="entry name" value="S_R_A_B_BARREL"/>
    <property type="match status" value="1"/>
</dbReference>
<evidence type="ECO:0000313" key="3">
    <source>
        <dbReference type="Proteomes" id="UP000824242"/>
    </source>
</evidence>
<dbReference type="PANTHER" id="PTHR37832:SF1">
    <property type="entry name" value="STRESS-RESPONSE A_B BARREL DOMAIN-CONTAINING PROTEIN"/>
    <property type="match status" value="1"/>
</dbReference>
<dbReference type="PANTHER" id="PTHR37832">
    <property type="entry name" value="BLL2683 PROTEIN"/>
    <property type="match status" value="1"/>
</dbReference>
<dbReference type="Gene3D" id="3.30.70.100">
    <property type="match status" value="1"/>
</dbReference>
<dbReference type="Pfam" id="PF07876">
    <property type="entry name" value="Dabb"/>
    <property type="match status" value="1"/>
</dbReference>
<organism evidence="2 3">
    <name type="scientific">Candidatus Caccousia avicola</name>
    <dbReference type="NCBI Taxonomy" id="2840721"/>
    <lineage>
        <taxon>Bacteria</taxon>
        <taxon>Bacillati</taxon>
        <taxon>Bacillota</taxon>
        <taxon>Clostridia</taxon>
        <taxon>Eubacteriales</taxon>
        <taxon>Oscillospiraceae</taxon>
        <taxon>Oscillospiraceae incertae sedis</taxon>
        <taxon>Candidatus Caccousia</taxon>
    </lineage>
</organism>
<dbReference type="SMART" id="SM00886">
    <property type="entry name" value="Dabb"/>
    <property type="match status" value="1"/>
</dbReference>
<dbReference type="InterPro" id="IPR011008">
    <property type="entry name" value="Dimeric_a/b-barrel"/>
</dbReference>
<evidence type="ECO:0000259" key="1">
    <source>
        <dbReference type="PROSITE" id="PS51502"/>
    </source>
</evidence>
<dbReference type="AlphaFoldDB" id="A0A9D1DFK1"/>
<dbReference type="InterPro" id="IPR013097">
    <property type="entry name" value="Dabb"/>
</dbReference>